<evidence type="ECO:0000313" key="1">
    <source>
        <dbReference type="EMBL" id="REL35177.1"/>
    </source>
</evidence>
<reference evidence="1 2" key="1">
    <citation type="submission" date="2018-08" db="EMBL/GenBank/DDBJ databases">
        <title>Thalassotalea euphylliae genome.</title>
        <authorList>
            <person name="Summers S."/>
            <person name="Rice S.A."/>
            <person name="Freckelton M.L."/>
            <person name="Nedved B.T."/>
            <person name="Hadfield M.G."/>
        </authorList>
    </citation>
    <scope>NUCLEOTIDE SEQUENCE [LARGE SCALE GENOMIC DNA]</scope>
    <source>
        <strain evidence="1 2">H2</strain>
    </source>
</reference>
<organism evidence="1 2">
    <name type="scientific">Thalassotalea euphylliae</name>
    <dbReference type="NCBI Taxonomy" id="1655234"/>
    <lineage>
        <taxon>Bacteria</taxon>
        <taxon>Pseudomonadati</taxon>
        <taxon>Pseudomonadota</taxon>
        <taxon>Gammaproteobacteria</taxon>
        <taxon>Alteromonadales</taxon>
        <taxon>Colwelliaceae</taxon>
        <taxon>Thalassotalea</taxon>
    </lineage>
</organism>
<dbReference type="AlphaFoldDB" id="A0A3E0UF45"/>
<accession>A0A3E0UF45</accession>
<dbReference type="OrthoDB" id="10016503at2"/>
<dbReference type="Proteomes" id="UP000256999">
    <property type="component" value="Unassembled WGS sequence"/>
</dbReference>
<name>A0A3E0UF45_9GAMM</name>
<proteinExistence type="predicted"/>
<evidence type="ECO:0000313" key="2">
    <source>
        <dbReference type="Proteomes" id="UP000256999"/>
    </source>
</evidence>
<gene>
    <name evidence="1" type="ORF">DXX92_07295</name>
</gene>
<comment type="caution">
    <text evidence="1">The sequence shown here is derived from an EMBL/GenBank/DDBJ whole genome shotgun (WGS) entry which is preliminary data.</text>
</comment>
<dbReference type="RefSeq" id="WP_115999851.1">
    <property type="nucleotide sequence ID" value="NZ_QUOV01000001.1"/>
</dbReference>
<protein>
    <submittedName>
        <fullName evidence="1">Uncharacterized protein</fullName>
    </submittedName>
</protein>
<sequence length="187" mass="21958">MKRKPLRLDEYGIESLLVRAQKWLYNYEPQRVWYPQELYGKSLSAGDFVESFKDACESNRNSFIQELQNNNNMYAIWTESRPYSKLWDLKYIGQRHSTGIKDRLRNHLFGAPFGEGKKPKSKFKNIIDSLNSGKMIYVSYVQVSPESLRTFIEHSLICINKKRAKLCGTVMVLKILTEIYKSYKPQV</sequence>
<dbReference type="EMBL" id="QUOV01000001">
    <property type="protein sequence ID" value="REL35177.1"/>
    <property type="molecule type" value="Genomic_DNA"/>
</dbReference>